<dbReference type="Pfam" id="PF13530">
    <property type="entry name" value="SCP2_2"/>
    <property type="match status" value="1"/>
</dbReference>
<reference evidence="2 3" key="1">
    <citation type="journal article" date="2007" name="Int. J. Syst. Evol. Microbiol.">
        <title>Paenibacillus ginsengarvi sp. nov., isolated from soil from ginseng cultivation.</title>
        <authorList>
            <person name="Yoon M.H."/>
            <person name="Ten L.N."/>
            <person name="Im W.T."/>
        </authorList>
    </citation>
    <scope>NUCLEOTIDE SEQUENCE [LARGE SCALE GENOMIC DNA]</scope>
    <source>
        <strain evidence="2 3">KCTC 13059</strain>
    </source>
</reference>
<protein>
    <submittedName>
        <fullName evidence="2">GNAT family N-acetyltransferase</fullName>
    </submittedName>
</protein>
<dbReference type="OrthoDB" id="9768284at2"/>
<dbReference type="Gene3D" id="3.40.630.30">
    <property type="match status" value="2"/>
</dbReference>
<dbReference type="Pfam" id="PF17668">
    <property type="entry name" value="Acetyltransf_17"/>
    <property type="match status" value="1"/>
</dbReference>
<keyword evidence="2" id="KW-0808">Transferase</keyword>
<dbReference type="AlphaFoldDB" id="A0A3B0AYR1"/>
<dbReference type="InterPro" id="IPR051554">
    <property type="entry name" value="Acetyltransferase_Eis"/>
</dbReference>
<dbReference type="Gene3D" id="3.30.1050.10">
    <property type="entry name" value="SCP2 sterol-binding domain"/>
    <property type="match status" value="1"/>
</dbReference>
<gene>
    <name evidence="2" type="ORF">D7M11_32555</name>
</gene>
<dbReference type="Proteomes" id="UP000282311">
    <property type="component" value="Unassembled WGS sequence"/>
</dbReference>
<feature type="domain" description="N-acetyltransferase" evidence="1">
    <location>
        <begin position="2"/>
        <end position="147"/>
    </location>
</feature>
<evidence type="ECO:0000259" key="1">
    <source>
        <dbReference type="PROSITE" id="PS51186"/>
    </source>
</evidence>
<dbReference type="PANTHER" id="PTHR37817:SF1">
    <property type="entry name" value="N-ACETYLTRANSFERASE EIS"/>
    <property type="match status" value="1"/>
</dbReference>
<dbReference type="InterPro" id="IPR041380">
    <property type="entry name" value="Acetyltransf_17"/>
</dbReference>
<accession>A0A3B0AYR1</accession>
<keyword evidence="3" id="KW-1185">Reference proteome</keyword>
<sequence length="398" mass="46397">MDEIRTLRQDELDDSITLSCYAFQYDVTPEEREQRKRRMDPDRIWGYFVDGNMAAKVHIHDMRMYVQGEPIRMGGVASVATWPEYRRKGMVSQLLQKGLQAMKEDGQTLSCLHPFAVSFYRKYGWELYTDYKKYELKAAQLPAYEHTEGRIERADRDWQLLDRVYSRYARQYNGTLVRDESWWQHTVFKQKGGQAAVYYDDAGDPRGYMLYKVKNRVMDIGEMAFLDESARRGLWRFIANHDSMCDTVKLLQAPGDDELSFLLPDPRIVQETVAYFSARIVDFERFVAQYTFEATGREERLEVRLSDRYAPWNDGHFTVCINGDGRASVEAAAQGETGAEGQDNSRVACDIQTMTAMLMGYKRPAFMFKAGRLSGSEQETKRWEQLVPRRSSYLPDYY</sequence>
<dbReference type="GO" id="GO:0034069">
    <property type="term" value="F:aminoglycoside N-acetyltransferase activity"/>
    <property type="evidence" value="ECO:0007669"/>
    <property type="project" value="TreeGrafter"/>
</dbReference>
<dbReference type="EMBL" id="RBAH01000037">
    <property type="protein sequence ID" value="RKN65492.1"/>
    <property type="molecule type" value="Genomic_DNA"/>
</dbReference>
<dbReference type="InterPro" id="IPR000182">
    <property type="entry name" value="GNAT_dom"/>
</dbReference>
<proteinExistence type="predicted"/>
<dbReference type="PROSITE" id="PS51186">
    <property type="entry name" value="GNAT"/>
    <property type="match status" value="1"/>
</dbReference>
<dbReference type="InterPro" id="IPR036527">
    <property type="entry name" value="SCP2_sterol-bd_dom_sf"/>
</dbReference>
<dbReference type="PANTHER" id="PTHR37817">
    <property type="entry name" value="N-ACETYLTRANSFERASE EIS"/>
    <property type="match status" value="1"/>
</dbReference>
<evidence type="ECO:0000313" key="2">
    <source>
        <dbReference type="EMBL" id="RKN65492.1"/>
    </source>
</evidence>
<evidence type="ECO:0000313" key="3">
    <source>
        <dbReference type="Proteomes" id="UP000282311"/>
    </source>
</evidence>
<organism evidence="2 3">
    <name type="scientific">Paenibacillus ginsengarvi</name>
    <dbReference type="NCBI Taxonomy" id="400777"/>
    <lineage>
        <taxon>Bacteria</taxon>
        <taxon>Bacillati</taxon>
        <taxon>Bacillota</taxon>
        <taxon>Bacilli</taxon>
        <taxon>Bacillales</taxon>
        <taxon>Paenibacillaceae</taxon>
        <taxon>Paenibacillus</taxon>
    </lineage>
</organism>
<dbReference type="InterPro" id="IPR025559">
    <property type="entry name" value="Eis_dom"/>
</dbReference>
<name>A0A3B0AYR1_9BACL</name>
<dbReference type="InterPro" id="IPR016181">
    <property type="entry name" value="Acyl_CoA_acyltransferase"/>
</dbReference>
<dbReference type="SUPFAM" id="SSF55718">
    <property type="entry name" value="SCP-like"/>
    <property type="match status" value="1"/>
</dbReference>
<dbReference type="SUPFAM" id="SSF55729">
    <property type="entry name" value="Acyl-CoA N-acyltransferases (Nat)"/>
    <property type="match status" value="1"/>
</dbReference>
<dbReference type="CDD" id="cd04301">
    <property type="entry name" value="NAT_SF"/>
    <property type="match status" value="1"/>
</dbReference>
<dbReference type="Pfam" id="PF13527">
    <property type="entry name" value="Acetyltransf_9"/>
    <property type="match status" value="1"/>
</dbReference>
<dbReference type="RefSeq" id="WP_120751459.1">
    <property type="nucleotide sequence ID" value="NZ_RBAH01000037.1"/>
</dbReference>
<dbReference type="GO" id="GO:0030649">
    <property type="term" value="P:aminoglycoside antibiotic catabolic process"/>
    <property type="evidence" value="ECO:0007669"/>
    <property type="project" value="TreeGrafter"/>
</dbReference>
<comment type="caution">
    <text evidence="2">The sequence shown here is derived from an EMBL/GenBank/DDBJ whole genome shotgun (WGS) entry which is preliminary data.</text>
</comment>